<sequence>MLFDYRQRIVRVSVICLVCIYACRYVIGQLRGLLHQIWMALVELNPYDFWLVPTFKGYVSKFDSNRIICS</sequence>
<protein>
    <submittedName>
        <fullName evidence="2">Putative secreted protein</fullName>
    </submittedName>
</protein>
<organism evidence="2">
    <name type="scientific">Xenopsylla cheopis</name>
    <name type="common">Oriental rat flea</name>
    <name type="synonym">Pulex cheopis</name>
    <dbReference type="NCBI Taxonomy" id="163159"/>
    <lineage>
        <taxon>Eukaryota</taxon>
        <taxon>Metazoa</taxon>
        <taxon>Ecdysozoa</taxon>
        <taxon>Arthropoda</taxon>
        <taxon>Hexapoda</taxon>
        <taxon>Insecta</taxon>
        <taxon>Pterygota</taxon>
        <taxon>Neoptera</taxon>
        <taxon>Endopterygota</taxon>
        <taxon>Siphonaptera</taxon>
        <taxon>Pulicidae</taxon>
        <taxon>Xenopsyllinae</taxon>
        <taxon>Xenopsylla</taxon>
    </lineage>
</organism>
<dbReference type="AlphaFoldDB" id="A0A6M2DWF5"/>
<proteinExistence type="predicted"/>
<evidence type="ECO:0000256" key="1">
    <source>
        <dbReference type="SAM" id="Phobius"/>
    </source>
</evidence>
<accession>A0A6M2DWF5</accession>
<evidence type="ECO:0000313" key="2">
    <source>
        <dbReference type="EMBL" id="NOV50562.1"/>
    </source>
</evidence>
<keyword evidence="1" id="KW-1133">Transmembrane helix</keyword>
<feature type="transmembrane region" description="Helical" evidence="1">
    <location>
        <begin position="9"/>
        <end position="27"/>
    </location>
</feature>
<reference evidence="2" key="1">
    <citation type="submission" date="2020-03" db="EMBL/GenBank/DDBJ databases">
        <title>Transcriptomic Profiling of the Digestive Tract of the Rat Flea, Xenopsylla cheopis, Following Blood Feeding and Infection with Yersinia pestis.</title>
        <authorList>
            <person name="Bland D.M."/>
            <person name="Martens C.A."/>
            <person name="Virtaneva K."/>
            <person name="Kanakabandi K."/>
            <person name="Long D."/>
            <person name="Rosenke R."/>
            <person name="Saturday G.A."/>
            <person name="Hoyt F.H."/>
            <person name="Bruno D.P."/>
            <person name="Ribeiro J.M.C."/>
            <person name="Hinnebusch J."/>
        </authorList>
    </citation>
    <scope>NUCLEOTIDE SEQUENCE</scope>
</reference>
<dbReference type="EMBL" id="GIIL01006836">
    <property type="protein sequence ID" value="NOV50562.1"/>
    <property type="molecule type" value="Transcribed_RNA"/>
</dbReference>
<keyword evidence="1" id="KW-0812">Transmembrane</keyword>
<keyword evidence="1" id="KW-0472">Membrane</keyword>
<name>A0A6M2DWF5_XENCH</name>